<keyword evidence="16" id="KW-0282">Flagellum</keyword>
<dbReference type="Pfam" id="PF12781">
    <property type="entry name" value="AAA_9"/>
    <property type="match status" value="1"/>
</dbReference>
<feature type="coiled-coil region" evidence="14">
    <location>
        <begin position="1137"/>
        <end position="1228"/>
    </location>
</feature>
<dbReference type="InterPro" id="IPR026983">
    <property type="entry name" value="DHC"/>
</dbReference>
<keyword evidence="11" id="KW-0505">Motor protein</keyword>
<dbReference type="Pfam" id="PF08385">
    <property type="entry name" value="DHC_N1"/>
    <property type="match status" value="1"/>
</dbReference>
<dbReference type="Gene3D" id="1.20.58.1120">
    <property type="match status" value="1"/>
</dbReference>
<dbReference type="FunFam" id="3.40.50.300:FF:000049">
    <property type="entry name" value="Dynein, axonemal, heavy chain 5"/>
    <property type="match status" value="1"/>
</dbReference>
<evidence type="ECO:0000256" key="8">
    <source>
        <dbReference type="ARBA" id="ARBA00023017"/>
    </source>
</evidence>
<dbReference type="Gene3D" id="3.20.180.20">
    <property type="entry name" value="Dynein heavy chain, N-terminal domain 2"/>
    <property type="match status" value="1"/>
</dbReference>
<organism evidence="16 17">
    <name type="scientific">Tetrahymena thermophila (strain SB210)</name>
    <dbReference type="NCBI Taxonomy" id="312017"/>
    <lineage>
        <taxon>Eukaryota</taxon>
        <taxon>Sar</taxon>
        <taxon>Alveolata</taxon>
        <taxon>Ciliophora</taxon>
        <taxon>Intramacronucleata</taxon>
        <taxon>Oligohymenophorea</taxon>
        <taxon>Hymenostomatida</taxon>
        <taxon>Tetrahymenina</taxon>
        <taxon>Tetrahymenidae</taxon>
        <taxon>Tetrahymena</taxon>
    </lineage>
</organism>
<dbReference type="FunFam" id="1.10.8.710:FF:000002">
    <property type="entry name" value="dynein heavy chain 17, axonemal"/>
    <property type="match status" value="1"/>
</dbReference>
<dbReference type="Gene3D" id="3.10.490.20">
    <property type="match status" value="1"/>
</dbReference>
<dbReference type="Pfam" id="PF18199">
    <property type="entry name" value="Dynein_C"/>
    <property type="match status" value="1"/>
</dbReference>
<evidence type="ECO:0000256" key="14">
    <source>
        <dbReference type="SAM" id="Coils"/>
    </source>
</evidence>
<dbReference type="InterPro" id="IPR035706">
    <property type="entry name" value="AAA_9"/>
</dbReference>
<dbReference type="GO" id="GO:0030286">
    <property type="term" value="C:dynein complex"/>
    <property type="evidence" value="ECO:0007669"/>
    <property type="project" value="UniProtKB-KW"/>
</dbReference>
<dbReference type="InterPro" id="IPR024743">
    <property type="entry name" value="Dynein_HC_stalk"/>
</dbReference>
<feature type="domain" description="AAA+ ATPase" evidence="15">
    <location>
        <begin position="2018"/>
        <end position="2140"/>
    </location>
</feature>
<dbReference type="GO" id="GO:0008569">
    <property type="term" value="F:minus-end-directed microtubule motor activity"/>
    <property type="evidence" value="ECO:0007669"/>
    <property type="project" value="InterPro"/>
</dbReference>
<evidence type="ECO:0000256" key="11">
    <source>
        <dbReference type="ARBA" id="ARBA00023175"/>
    </source>
</evidence>
<evidence type="ECO:0000256" key="4">
    <source>
        <dbReference type="ARBA" id="ARBA00022701"/>
    </source>
</evidence>
<dbReference type="Pfam" id="PF25007">
    <property type="entry name" value="DYH2-5-8_CC"/>
    <property type="match status" value="1"/>
</dbReference>
<feature type="domain" description="AAA+ ATPase" evidence="15">
    <location>
        <begin position="2699"/>
        <end position="2854"/>
    </location>
</feature>
<dbReference type="InterPro" id="IPR027417">
    <property type="entry name" value="P-loop_NTPase"/>
</dbReference>
<dbReference type="Gene3D" id="1.20.920.20">
    <property type="match status" value="1"/>
</dbReference>
<keyword evidence="5" id="KW-0677">Repeat</keyword>
<dbReference type="InterPro" id="IPR035699">
    <property type="entry name" value="AAA_6"/>
</dbReference>
<feature type="domain" description="AAA+ ATPase" evidence="15">
    <location>
        <begin position="2343"/>
        <end position="2498"/>
    </location>
</feature>
<keyword evidence="17" id="KW-1185">Reference proteome</keyword>
<keyword evidence="4" id="KW-0493">Microtubule</keyword>
<dbReference type="FunFam" id="3.40.50.300:FF:000044">
    <property type="entry name" value="Dynein heavy chain 5, axonemal"/>
    <property type="match status" value="1"/>
</dbReference>
<gene>
    <name evidence="16" type="ORF">TTHERM_00688470</name>
</gene>
<dbReference type="Pfam" id="PF08393">
    <property type="entry name" value="DHC_N2"/>
    <property type="match status" value="1"/>
</dbReference>
<dbReference type="HOGENOM" id="CLU_000038_9_1_1"/>
<dbReference type="EMBL" id="GG662260">
    <property type="protein sequence ID" value="EAS06707.1"/>
    <property type="molecule type" value="Genomic_DNA"/>
</dbReference>
<evidence type="ECO:0000256" key="2">
    <source>
        <dbReference type="ARBA" id="ARBA00008887"/>
    </source>
</evidence>
<dbReference type="FunFam" id="1.20.140.100:FF:000001">
    <property type="entry name" value="dynein heavy chain 17, axonemal"/>
    <property type="match status" value="1"/>
</dbReference>
<dbReference type="FunFam" id="1.20.920.30:FF:000002">
    <property type="entry name" value="Dynein axonemal heavy chain 3"/>
    <property type="match status" value="1"/>
</dbReference>
<dbReference type="InterPro" id="IPR013594">
    <property type="entry name" value="Dynein_heavy_tail"/>
</dbReference>
<keyword evidence="3" id="KW-0963">Cytoplasm</keyword>
<dbReference type="FunFam" id="1.10.287.2620:FF:000001">
    <property type="entry name" value="Cytoplasmic dynein heavy chain 1"/>
    <property type="match status" value="1"/>
</dbReference>
<dbReference type="PANTHER" id="PTHR22878">
    <property type="entry name" value="DYNEIN HEAVY CHAIN 6, AXONEMAL-LIKE-RELATED"/>
    <property type="match status" value="1"/>
</dbReference>
<keyword evidence="7" id="KW-0067">ATP-binding</keyword>
<dbReference type="KEGG" id="tet:TTHERM_00688470"/>
<dbReference type="InterPro" id="IPR043157">
    <property type="entry name" value="Dynein_AAA1S"/>
</dbReference>
<dbReference type="FunFam" id="1.20.920.20:FF:000001">
    <property type="entry name" value="dynein heavy chain 2, axonemal"/>
    <property type="match status" value="1"/>
</dbReference>
<keyword evidence="9 14" id="KW-0175">Coiled coil</keyword>
<dbReference type="InterPro" id="IPR042222">
    <property type="entry name" value="Dynein_2_N"/>
</dbReference>
<evidence type="ECO:0000313" key="16">
    <source>
        <dbReference type="EMBL" id="EAS06707.1"/>
    </source>
</evidence>
<dbReference type="FunFam" id="1.10.8.1220:FF:000001">
    <property type="entry name" value="Dynein axonemal heavy chain 5"/>
    <property type="match status" value="1"/>
</dbReference>
<feature type="coiled-coil region" evidence="14">
    <location>
        <begin position="2938"/>
        <end position="3010"/>
    </location>
</feature>
<dbReference type="SMART" id="SM00382">
    <property type="entry name" value="AAA"/>
    <property type="match status" value="4"/>
</dbReference>
<dbReference type="Gene3D" id="1.20.1270.280">
    <property type="match status" value="1"/>
</dbReference>
<dbReference type="FunFam" id="1.20.58.1120:FF:000008">
    <property type="entry name" value="Dynein heavy chain 10, axonemal"/>
    <property type="match status" value="1"/>
</dbReference>
<dbReference type="Gene3D" id="1.10.287.2620">
    <property type="match status" value="1"/>
</dbReference>
<keyword evidence="8" id="KW-0243">Dynein</keyword>
<comment type="subcellular location">
    <subcellularLocation>
        <location evidence="1">Cytoplasm</location>
        <location evidence="1">Cytoskeleton</location>
        <location evidence="1">Cilium axoneme</location>
    </subcellularLocation>
</comment>
<keyword evidence="10" id="KW-0969">Cilium</keyword>
<dbReference type="eggNOG" id="KOG3595">
    <property type="taxonomic scope" value="Eukaryota"/>
</dbReference>
<dbReference type="InterPro" id="IPR004273">
    <property type="entry name" value="Dynein_heavy_D6_P-loop"/>
</dbReference>
<evidence type="ECO:0000259" key="15">
    <source>
        <dbReference type="SMART" id="SM00382"/>
    </source>
</evidence>
<dbReference type="GeneID" id="7843997"/>
<dbReference type="Pfam" id="PF18198">
    <property type="entry name" value="AAA_lid_11"/>
    <property type="match status" value="1"/>
</dbReference>
<dbReference type="Pfam" id="PF12775">
    <property type="entry name" value="AAA_7"/>
    <property type="match status" value="1"/>
</dbReference>
<dbReference type="FunFam" id="3.40.50.300:FF:002141">
    <property type="entry name" value="Dynein heavy chain"/>
    <property type="match status" value="1"/>
</dbReference>
<dbReference type="Gene3D" id="3.40.50.300">
    <property type="entry name" value="P-loop containing nucleotide triphosphate hydrolases"/>
    <property type="match status" value="5"/>
</dbReference>
<dbReference type="InterPro" id="IPR056759">
    <property type="entry name" value="DYH2-5-8_CC"/>
</dbReference>
<dbReference type="GO" id="GO:0005524">
    <property type="term" value="F:ATP binding"/>
    <property type="evidence" value="ECO:0007669"/>
    <property type="project" value="UniProtKB-KW"/>
</dbReference>
<proteinExistence type="inferred from homology"/>
<dbReference type="GO" id="GO:0005930">
    <property type="term" value="C:axoneme"/>
    <property type="evidence" value="ECO:0007669"/>
    <property type="project" value="UniProtKB-SubCell"/>
</dbReference>
<dbReference type="STRING" id="312017.I7MAY1"/>
<dbReference type="InterPro" id="IPR024317">
    <property type="entry name" value="Dynein_heavy_chain_D4_dom"/>
</dbReference>
<dbReference type="InterPro" id="IPR041589">
    <property type="entry name" value="DNAH3_AAA_lid_1"/>
</dbReference>
<feature type="coiled-coil region" evidence="14">
    <location>
        <begin position="3169"/>
        <end position="3252"/>
    </location>
</feature>
<dbReference type="InterPro" id="IPR041228">
    <property type="entry name" value="Dynein_C"/>
</dbReference>
<dbReference type="FunFam" id="3.40.50.300:FF:000153">
    <property type="entry name" value="Dynein axonemal heavy chain 1"/>
    <property type="match status" value="1"/>
</dbReference>
<feature type="domain" description="AAA+ ATPase" evidence="15">
    <location>
        <begin position="1740"/>
        <end position="1875"/>
    </location>
</feature>
<dbReference type="Gene3D" id="6.10.140.1060">
    <property type="match status" value="1"/>
</dbReference>
<evidence type="ECO:0000256" key="3">
    <source>
        <dbReference type="ARBA" id="ARBA00022490"/>
    </source>
</evidence>
<dbReference type="FunFam" id="1.20.1270.280:FF:000005">
    <property type="entry name" value="Dynein axonemal heavy chain 10"/>
    <property type="match status" value="1"/>
</dbReference>
<evidence type="ECO:0000256" key="6">
    <source>
        <dbReference type="ARBA" id="ARBA00022741"/>
    </source>
</evidence>
<evidence type="ECO:0000256" key="13">
    <source>
        <dbReference type="ARBA" id="ARBA00023273"/>
    </source>
</evidence>
<dbReference type="RefSeq" id="XP_001026949.1">
    <property type="nucleotide sequence ID" value="XM_001026949.1"/>
</dbReference>
<dbReference type="Gene3D" id="1.10.8.1220">
    <property type="match status" value="1"/>
</dbReference>
<dbReference type="FunFam" id="3.10.490.20:FF:000006">
    <property type="entry name" value="Dynein axonemal heavy chain 10"/>
    <property type="match status" value="1"/>
</dbReference>
<dbReference type="InterPro" id="IPR041658">
    <property type="entry name" value="AAA_lid_11"/>
</dbReference>
<dbReference type="InterPro" id="IPR042228">
    <property type="entry name" value="Dynein_linker_3"/>
</dbReference>
<keyword evidence="13" id="KW-0966">Cell projection</keyword>
<name>I7MAY1_TETTS</name>
<evidence type="ECO:0000256" key="5">
    <source>
        <dbReference type="ARBA" id="ARBA00022737"/>
    </source>
</evidence>
<dbReference type="InterPro" id="IPR041466">
    <property type="entry name" value="Dynein_AAA5_ext"/>
</dbReference>
<dbReference type="PANTHER" id="PTHR22878:SF68">
    <property type="entry name" value="DYNEIN HEAVY CHAIN 6, AXONEMAL-LIKE"/>
    <property type="match status" value="1"/>
</dbReference>
<evidence type="ECO:0000256" key="7">
    <source>
        <dbReference type="ARBA" id="ARBA00022840"/>
    </source>
</evidence>
<dbReference type="Pfam" id="PF17857">
    <property type="entry name" value="AAA_lid_1"/>
    <property type="match status" value="1"/>
</dbReference>
<dbReference type="SMR" id="I7MAY1"/>
<dbReference type="SUPFAM" id="SSF52540">
    <property type="entry name" value="P-loop containing nucleoside triphosphate hydrolases"/>
    <property type="match status" value="4"/>
</dbReference>
<dbReference type="FunFam" id="3.20.180.20:FF:000001">
    <property type="entry name" value="Dynein axonemal heavy chain 5"/>
    <property type="match status" value="1"/>
</dbReference>
<dbReference type="GO" id="GO:0005874">
    <property type="term" value="C:microtubule"/>
    <property type="evidence" value="ECO:0007669"/>
    <property type="project" value="UniProtKB-KW"/>
</dbReference>
<dbReference type="FunFam" id="1.10.8.720:FF:000005">
    <property type="entry name" value="Dynein axonemal heavy chain 10"/>
    <property type="match status" value="1"/>
</dbReference>
<evidence type="ECO:0000256" key="10">
    <source>
        <dbReference type="ARBA" id="ARBA00023069"/>
    </source>
</evidence>
<evidence type="ECO:0000313" key="17">
    <source>
        <dbReference type="Proteomes" id="UP000009168"/>
    </source>
</evidence>
<dbReference type="Gene3D" id="1.10.8.720">
    <property type="entry name" value="Region D6 of dynein motor"/>
    <property type="match status" value="1"/>
</dbReference>
<dbReference type="Gene3D" id="1.20.920.30">
    <property type="match status" value="1"/>
</dbReference>
<dbReference type="Pfam" id="PF03028">
    <property type="entry name" value="Dynein_heavy"/>
    <property type="match status" value="1"/>
</dbReference>
<comment type="similarity">
    <text evidence="2">Belongs to the dynein heavy chain family.</text>
</comment>
<dbReference type="GO" id="GO:0051959">
    <property type="term" value="F:dynein light intermediate chain binding"/>
    <property type="evidence" value="ECO:0007669"/>
    <property type="project" value="InterPro"/>
</dbReference>
<dbReference type="Pfam" id="PF12774">
    <property type="entry name" value="AAA_6"/>
    <property type="match status" value="1"/>
</dbReference>
<dbReference type="InterPro" id="IPR003593">
    <property type="entry name" value="AAA+_ATPase"/>
</dbReference>
<dbReference type="Gene3D" id="1.10.472.130">
    <property type="match status" value="1"/>
</dbReference>
<keyword evidence="6" id="KW-0547">Nucleotide-binding</keyword>
<dbReference type="OrthoDB" id="424310at2759"/>
<sequence length="4383" mass="508781">MEKDKSKYQNQKVLNSLSAVIRSVFIPLETKSNDLKSTLVKFTSQINHSAQQVSGTIDIELPSHKDDISDSEAIKNVDLMLKYETLLEQWSQTIKDTIKKVKEQKPENSHALAEIELQRSKSAILSTLHQKLNDPKVQIVKQRYRDFQSDSGNTTIVMDFEAQMKDLTQLYNEAKDNVKFLNTLERQFKILASEGLVGVEETLPSLMTGLRTIWIISRHYQSEDKMQNLLSLISDEIADKVESEIKITELFKLSDEFSSYETQLQQSIELIAQGRRILTTWKTLYKKTKQKIEEEGLDRWDFTVPALNNRIEHMVGVLTELEANTDIIKSFLVFLGPNLKAVTGNSEGIDNLVTEVKKLVIPYQNPKVNLFQKQQSHQWNQLSAKFKADKGQISEKTIKLINETFRDLRSAEGAFDLLLKFKDVHTIKEIQEQLQKKYSEVLYRYEREVDQNRQLFENGKALLKNSKGFLVISKNKPPVAGSIAWALSIYYRVQRPIMKFKKKEGELDKDSYDNVKKDYLKLAKAIDEYQLANFKEWNEKIREKAMGFLKQKILVKNERFEVNFSQEFRVLIKEAKHLEKMGYPISKTIINISLQEKEYYIYIDKLHSMLNEYYDVVDSLSEIEKILLDQPIQKLNKELDPGIESLNLSSLGIPDFIDKCTKAINEFKETKKKVEKSASHIEEFVRNIEEAKIFKDYDFESRKDPNSNTINIPTANEFMTYFDENMNKVVSECVEKYNMIGDQFLKNIEETIIGTQNVLQGYSSQKMKEYYYYWERRVYNALIKMILRALLSLKNLMQQPGTKSLPLFQITQEYDHPTPSTNPPTPEVESYLNKIKTNILSTASQFWRWKDGRRIFCEPLIGNNDEKVQRYTFLDQVNENHVITQVCFQIADIQKKAFNKATSFKEMWEEDKRKSLWDHKAKLNIEKLVEKKPSTVQLERKMMLYKNLVLEFDEMLKERNALFISVHFGNVINSFKNQAKEWLDKHGNVMRVIGERELQEIKKEIEEYHKKLDSEPSHIEELKRMLNEITEILNQSMIMEFKISDVTEKFRTLKQYEQNVDPELMEEAFTLGKKWDDLVKEAKKKDKKLKETKETFANVTKDDVAQFKETLKELFQEYKSSGPGAQETNLDDGLESLQKYKEKVIEFNKRKDELVLAEKLFNLPISTFKELVMIEEENKKLNILYETYRELRSNIKEWSTMLWAKLDAEMLRQGSEEYEKKRKKLNRQYEDNCVFQKLSQKITDFKNSIPLIQQLKSGAITDRHWNKLMKETGTKIETNIKTLTLEQVFALNLQNFPEKVSEIVNEANQEHKNEEEIMKIEQAWKTESFELAMQKKGRCYMLKNTDQIKLILEDQQANLQTVASSRYVAAFVKQIRHWEQALNRISEIIDVWLIVQKKWQYLESIFIGSEDIRQQLREEAKKFDKNDKTFIKIMEQTYKNPNIYTCCVTNENRLMELKTLSDELDKRQKSLSDYLDTKRGIFPRFYLLSDDDLLSILGNSEPAGVQPHMLKLFDNCKELKFGKSGKLITGLESEEQEKFDLFEPQKPEGAVEIWMKRVDEEMQSTLHKKTKEGVFTYAQKERIQWVLENLGMIAIVGAQIWWTWRVEDVFRKVREGNKHAMKQENSKQTKDLNDLIDLVRTDLNDQDRKKVNTLIIVDVHARDIVSNFVRDSILDAREFEWESQLRFYWIQNENDIRIRQCTGQFTYGYEYQGLNGRLVITPLTDRCVMTLTTALSFKMGGAPAGPAGTGKTETVKDLAKSLAIRCCVTNCGDGLDYKAMGFIFSGLCQTGFWGCFDEFNRINADVLSVVAVQIKTIQTALVQGKSTLELMKKELNLKTTIGIFVTMNPGYAGRTELPDNLKALFRPVTMVVPDTNIICEIMLMSEGFNEARILAKKMNVLYKLAKEQLSKQYHYDFGLRALKSVLVMAGALKREAQDMAEELTLMRALRDMNMPKFIFEDVPLFMGLISDLFPNMDIKRKPYEKKDKIIEVMESLGLQKELPKQIDKVVQLFETMLTRHTTMVVGPTGSGKSTIIEILKKVESVTIYCMNPKAITVNELYGTMDMQTREWKDGLLSKIFRIANAGPGNEMRWILFDGDVDAVWVENMNSVMDDNKLLTLINGDRIRLERYCKLLFEVYDLQYASPATISRCGMVYVDPKDLGYAPYYDKWLNKWSKFEALHEALVDFFQKYIPPLINLIFEGIENDEVTTPIPFLIPRTNLNLVEQMTRIMDSMLNEDEPQQEVDIIELMYIFSIVWSLGACLKVEGRKRFEDFLRGISGRALPATSLYDNYFDYEKSKNFITWEKLVQGYQPPIDGKFSKILVPTVDTQRFSFILGQHINSKKPCLFVGESGTAKTVIIQNFLNNSLSTDSYMKLNINFSSRTTSQDLQRNIDDNIDKRTGRIFGPKNPGKQLVVFIDDLHMPTIDIYGTQQPIALLKFLVEKGYIYEREGNLDQKIIKDILFVSAMLPPGGGTNSVDPRFLSLYSTFTLIFPSTETLEVIYSSILKAHVESFPEEIKALVKKITSGTLFLYRSIVDQLPRTPVKFHYIFNLRDLSRVYEGLCRSTIDKFSVKEAFLRLWRNESMRVFQDRLLTEDDRNLVSRLFQQIVSENFAESQEQILSEPLLIGDYLLAAPADPEAVDPQLYEELGDYERVKTKLESMLLDYNETEGNKEMNLVLFNDALFHITKIHRIVKIPRGHALLVGYGGSGKQSLTKLASFTAGYQIFTITLTRGYREREFRDDLKKLYEILCHGPCTFLFTDSHVIEEGFLELLNNMLSIGMVPALFDDEGKKQMGDLVREEAKKKGVNESKDDLWNYFLEKVRDNLHIIMCMSPAGDTLRIRCRNFPGLVSNTSINWFFPWPDEALHAVAVNYLEEVEDIGQFKENITNHIVLVHTSVQKYSVDFELQLKRKNFSTPKNYLDFLSNYKKMLANNRKKFNDMIKRYEVGLDKLEQAAQQVKKLQVELQKKEVEVTHEFNEVKQLLDIIKEKKEIAEKAQNVATEKKKELDIETVQINESKKEADRILQEAIPILEEAQASLNKIKKEELVNMKALANPPAPVKAVAQCLQILRPNGNENEADGWPGAKIMMNDPGRLISNLQGYDKQIHKVKDQHISKINKITSDPQNRFAEIASISSAAAGLYGWVRSTVNLYEVHKKVNPLKKRVEEMTIKQVQLQEDLQKTEQLLSELDAQLTDLESNREKKQVILDDLTQEANIMRRRKDAAEKLINGLGREKERWTQDKEDLKIKVVKLIGDCLSCSSFLSYAGPFDYTFRQKMVFEHWRKDVGEKQIPCSDEFILEDLLTSEVEKSQWASESLPGDELSIQNGILTTRASRWPLCIDPQLQAVTWIKRREEKDTGFRVLNLNDGANVFLKPLENCIRFGKPCLFENVDEELDPTIDPILERNFIIKAGLKLIKLGENEFDYNEEFRLYFTTKLANPKYTPEIMGKTMVINYTVTRDGLRDQLLNVVVGFERPDKEKQRLELVQSMSENKKKLKEAEDELLQRLSEAKGSLLDDDELIQTLEQTKTKSIEIAEAIKIGEQTKIEIETACKQYEPAAMRGAILFFAMSSLSAISEMYEYSLASYLQVFNQSLRDARKDNILENRLRNIMDRLTLNVYDYTCLGIFGRHILIFALQMTLMIKEERNLLNREELNFFLKGNTSLEQVTRPKPYKWIPDQGWKDMQKLITIDKEYANLINDLEQNEQIWKKWYDLEKPESELPSNYRKLEPFQTLLFLRVFRSDRVINGVKRFIIDYYNNNNHFVQPPTANFNKIFDQSHERSPIVFILSPGADPLSDVQKLGDQLGFTGNKFRFLSLGQGMEQEATQFVETSSQRGHWLMLMNCHLLPNWLKNTLEKQLENMHKPHKDFRLWLTTQPTDRFPLGILQKSLKIVTEPPDGLRPNMKGTLSKINEKDLDSCTHEAFKPLVYVVSFFHAIVQDRRKYGKIGWNVSYDFNESDFRISFHLLNLYLTKAYVNKDESIPWNSLKYLIGEAMYGGRVTDDFDRRVLVCYLDEYMGDFLFDKNREFFFAKVDDVTYSLPKQMNLEGYINTVNEIPIINSPAVFGLHPNAEIMYYTNAAKDLWDNMLTLQVQGSHSSSSDNKDEYIDNIASDILSKLPSIWDVFLLRKEAGEVLQPTTVVLFQELERFNMLILKIQSSLYNLKRALKGEIGMSSELDELAISLYNGFLPSIWAKLAPQTEKKLGSWMEHFLNRVKQYREWTTNGEPAVIWLSGIHIPESYLTALVQTTCRAKQWALDKSTLYTVVTNQKSAEQIKKKPEHGCYVRGFYLEGAQWDLSKNCLKRQNPKELIFEMPLIQIIPVEANKLKLKDSLNTPVYVTQNRRNAMGVGLVFTANLRTEEHPSHWVLQGVCLVLNVDF</sequence>
<dbReference type="Pfam" id="PF17852">
    <property type="entry name" value="Dynein_AAA_lid"/>
    <property type="match status" value="1"/>
</dbReference>
<dbReference type="Proteomes" id="UP000009168">
    <property type="component" value="Unassembled WGS sequence"/>
</dbReference>
<evidence type="ECO:0000256" key="1">
    <source>
        <dbReference type="ARBA" id="ARBA00004430"/>
    </source>
</evidence>
<keyword evidence="12" id="KW-0206">Cytoskeleton</keyword>
<dbReference type="InParanoid" id="I7MAY1"/>
<dbReference type="Gene3D" id="1.10.8.710">
    <property type="match status" value="1"/>
</dbReference>
<dbReference type="InterPro" id="IPR043160">
    <property type="entry name" value="Dynein_C_barrel"/>
</dbReference>
<dbReference type="GO" id="GO:0045505">
    <property type="term" value="F:dynein intermediate chain binding"/>
    <property type="evidence" value="ECO:0007669"/>
    <property type="project" value="InterPro"/>
</dbReference>
<feature type="coiled-coil region" evidence="14">
    <location>
        <begin position="157"/>
        <end position="184"/>
    </location>
</feature>
<reference evidence="17" key="1">
    <citation type="journal article" date="2006" name="PLoS Biol.">
        <title>Macronuclear genome sequence of the ciliate Tetrahymena thermophila, a model eukaryote.</title>
        <authorList>
            <person name="Eisen J.A."/>
            <person name="Coyne R.S."/>
            <person name="Wu M."/>
            <person name="Wu D."/>
            <person name="Thiagarajan M."/>
            <person name="Wortman J.R."/>
            <person name="Badger J.H."/>
            <person name="Ren Q."/>
            <person name="Amedeo P."/>
            <person name="Jones K.M."/>
            <person name="Tallon L.J."/>
            <person name="Delcher A.L."/>
            <person name="Salzberg S.L."/>
            <person name="Silva J.C."/>
            <person name="Haas B.J."/>
            <person name="Majoros W.H."/>
            <person name="Farzad M."/>
            <person name="Carlton J.M."/>
            <person name="Smith R.K. Jr."/>
            <person name="Garg J."/>
            <person name="Pearlman R.E."/>
            <person name="Karrer K.M."/>
            <person name="Sun L."/>
            <person name="Manning G."/>
            <person name="Elde N.C."/>
            <person name="Turkewitz A.P."/>
            <person name="Asai D.J."/>
            <person name="Wilkes D.E."/>
            <person name="Wang Y."/>
            <person name="Cai H."/>
            <person name="Collins K."/>
            <person name="Stewart B.A."/>
            <person name="Lee S.R."/>
            <person name="Wilamowska K."/>
            <person name="Weinberg Z."/>
            <person name="Ruzzo W.L."/>
            <person name="Wloga D."/>
            <person name="Gaertig J."/>
            <person name="Frankel J."/>
            <person name="Tsao C.-C."/>
            <person name="Gorovsky M.A."/>
            <person name="Keeling P.J."/>
            <person name="Waller R.F."/>
            <person name="Patron N.J."/>
            <person name="Cherry J.M."/>
            <person name="Stover N.A."/>
            <person name="Krieger C.J."/>
            <person name="del Toro C."/>
            <person name="Ryder H.F."/>
            <person name="Williamson S.C."/>
            <person name="Barbeau R.A."/>
            <person name="Hamilton E.P."/>
            <person name="Orias E."/>
        </authorList>
    </citation>
    <scope>NUCLEOTIDE SEQUENCE [LARGE SCALE GENOMIC DNA]</scope>
    <source>
        <strain evidence="17">SB210</strain>
    </source>
</reference>
<dbReference type="Gene3D" id="1.20.140.100">
    <property type="entry name" value="Dynein heavy chain, N-terminal domain 2"/>
    <property type="match status" value="1"/>
</dbReference>
<dbReference type="Pfam" id="PF12777">
    <property type="entry name" value="MT"/>
    <property type="match status" value="1"/>
</dbReference>
<dbReference type="GO" id="GO:0007018">
    <property type="term" value="P:microtubule-based movement"/>
    <property type="evidence" value="ECO:0007669"/>
    <property type="project" value="InterPro"/>
</dbReference>
<dbReference type="InterPro" id="IPR042219">
    <property type="entry name" value="AAA_lid_11_sf"/>
</dbReference>
<feature type="coiled-coil region" evidence="14">
    <location>
        <begin position="3486"/>
        <end position="3517"/>
    </location>
</feature>
<dbReference type="OMA" id="VGEAMYG"/>
<accession>I7MAY1</accession>
<dbReference type="InterPro" id="IPR013602">
    <property type="entry name" value="Dynein_heavy_linker"/>
</dbReference>
<dbReference type="Pfam" id="PF12780">
    <property type="entry name" value="AAA_8"/>
    <property type="match status" value="1"/>
</dbReference>
<evidence type="ECO:0000256" key="12">
    <source>
        <dbReference type="ARBA" id="ARBA00023212"/>
    </source>
</evidence>
<evidence type="ECO:0000256" key="9">
    <source>
        <dbReference type="ARBA" id="ARBA00023054"/>
    </source>
</evidence>
<protein>
    <submittedName>
        <fullName evidence="16">Dynein-1-alpha heavy chain, flagellar inner arm I1 complex protein</fullName>
    </submittedName>
</protein>